<dbReference type="AlphaFoldDB" id="A0A0K2B1E1"/>
<gene>
    <name evidence="2" type="ORF">SAM23877_5882</name>
</gene>
<protein>
    <submittedName>
        <fullName evidence="2">Uncharacterized protein</fullName>
    </submittedName>
</protein>
<dbReference type="Proteomes" id="UP000061018">
    <property type="component" value="Chromosome"/>
</dbReference>
<evidence type="ECO:0000256" key="1">
    <source>
        <dbReference type="SAM" id="MobiDB-lite"/>
    </source>
</evidence>
<proteinExistence type="predicted"/>
<feature type="region of interest" description="Disordered" evidence="1">
    <location>
        <begin position="73"/>
        <end position="94"/>
    </location>
</feature>
<accession>A0A0K2B1E1</accession>
<reference evidence="3" key="1">
    <citation type="journal article" date="2015" name="J. Biotechnol.">
        <title>Complete genome sequence of Streptomyces ambofaciens ATCC 23877, the spiramycin producer.</title>
        <authorList>
            <person name="Thibessard A."/>
            <person name="Haas D."/>
            <person name="Gerbaud C."/>
            <person name="Aigle B."/>
            <person name="Lautru S."/>
            <person name="Pernodet J.L."/>
            <person name="Leblond P."/>
        </authorList>
    </citation>
    <scope>NUCLEOTIDE SEQUENCE [LARGE SCALE GENOMIC DNA]</scope>
    <source>
        <strain evidence="3">ATCC 23877 / 3486 / DSM 40053 / JCM 4204 / NBRC 12836 / NRRL B-2516</strain>
    </source>
</reference>
<dbReference type="EMBL" id="CP012382">
    <property type="protein sequence ID" value="AKZ58927.1"/>
    <property type="molecule type" value="Genomic_DNA"/>
</dbReference>
<organism evidence="2 3">
    <name type="scientific">Streptomyces ambofaciens (strain ATCC 23877 / 3486 / DSM 40053 / JCM 4204 / NBRC 12836 / NRRL B-2516)</name>
    <dbReference type="NCBI Taxonomy" id="278992"/>
    <lineage>
        <taxon>Bacteria</taxon>
        <taxon>Bacillati</taxon>
        <taxon>Actinomycetota</taxon>
        <taxon>Actinomycetes</taxon>
        <taxon>Kitasatosporales</taxon>
        <taxon>Streptomycetaceae</taxon>
        <taxon>Streptomyces</taxon>
    </lineage>
</organism>
<evidence type="ECO:0000313" key="3">
    <source>
        <dbReference type="Proteomes" id="UP000061018"/>
    </source>
</evidence>
<evidence type="ECO:0000313" key="2">
    <source>
        <dbReference type="EMBL" id="AKZ58927.1"/>
    </source>
</evidence>
<sequence>MNICFSFVELHRKGTVRLHRRGNWTAGRSRRLRRTAQPDPSGQETNAYLNAALRIEGRIGPCTLLITTATPCRSQPRTAPTVQAMPTPGAQRDR</sequence>
<dbReference type="KEGG" id="samb:SAM23877_5882"/>
<name>A0A0K2B1E1_STRA7</name>